<keyword evidence="2" id="KW-0548">Nucleotidyltransferase</keyword>
<comment type="caution">
    <text evidence="9">The sequence shown here is derived from an EMBL/GenBank/DDBJ whole genome shotgun (WGS) entry which is preliminary data.</text>
</comment>
<evidence type="ECO:0000256" key="3">
    <source>
        <dbReference type="ARBA" id="ARBA00022722"/>
    </source>
</evidence>
<evidence type="ECO:0000313" key="10">
    <source>
        <dbReference type="EMBL" id="GMN66649.1"/>
    </source>
</evidence>
<protein>
    <recommendedName>
        <fullName evidence="8">Reverse transcriptase RNase H-like domain-containing protein</fullName>
    </recommendedName>
</protein>
<evidence type="ECO:0000256" key="5">
    <source>
        <dbReference type="ARBA" id="ARBA00022801"/>
    </source>
</evidence>
<keyword evidence="3" id="KW-0540">Nuclease</keyword>
<feature type="domain" description="Reverse transcriptase RNase H-like" evidence="8">
    <location>
        <begin position="1"/>
        <end position="93"/>
    </location>
</feature>
<dbReference type="GO" id="GO:0016787">
    <property type="term" value="F:hydrolase activity"/>
    <property type="evidence" value="ECO:0007669"/>
    <property type="project" value="UniProtKB-KW"/>
</dbReference>
<accession>A0AA88EBA9</accession>
<dbReference type="EMBL" id="BTGU01000349">
    <property type="protein sequence ID" value="GMN66644.1"/>
    <property type="molecule type" value="Genomic_DNA"/>
</dbReference>
<evidence type="ECO:0000256" key="6">
    <source>
        <dbReference type="ARBA" id="ARBA00022918"/>
    </source>
</evidence>
<dbReference type="Pfam" id="PF17917">
    <property type="entry name" value="RT_RNaseH"/>
    <property type="match status" value="1"/>
</dbReference>
<dbReference type="PANTHER" id="PTHR37984:SF5">
    <property type="entry name" value="PROTEIN NYNRIN-LIKE"/>
    <property type="match status" value="1"/>
</dbReference>
<evidence type="ECO:0000256" key="2">
    <source>
        <dbReference type="ARBA" id="ARBA00022695"/>
    </source>
</evidence>
<keyword evidence="11" id="KW-1185">Reference proteome</keyword>
<name>A0AA88EBA9_FICCA</name>
<keyword evidence="4" id="KW-0255">Endonuclease</keyword>
<dbReference type="PANTHER" id="PTHR37984">
    <property type="entry name" value="PROTEIN CBG26694"/>
    <property type="match status" value="1"/>
</dbReference>
<dbReference type="InterPro" id="IPR050951">
    <property type="entry name" value="Retrovirus_Pol_polyprotein"/>
</dbReference>
<reference evidence="9" key="1">
    <citation type="submission" date="2023-07" db="EMBL/GenBank/DDBJ databases">
        <title>draft genome sequence of fig (Ficus carica).</title>
        <authorList>
            <person name="Takahashi T."/>
            <person name="Nishimura K."/>
        </authorList>
    </citation>
    <scope>NUCLEOTIDE SEQUENCE</scope>
</reference>
<keyword evidence="6" id="KW-0695">RNA-directed DNA polymerase</keyword>
<dbReference type="EMBL" id="BTGU01000349">
    <property type="protein sequence ID" value="GMN66649.1"/>
    <property type="molecule type" value="Genomic_DNA"/>
</dbReference>
<gene>
    <name evidence="9" type="ORF">TIFTF001_035710</name>
    <name evidence="10" type="ORF">TIFTF001_035711</name>
</gene>
<sequence length="428" mass="49308">MDASHRHWGAVLYEEDKKGKRQICGYKSDTFKDSQLHHHSTFKELLAIKQEILKFEFHLIGNHFLVETDFAALKGILKFKPNKAINTQLLKLAAWFLQYSFDISHIKGKVNIIPDFLSRPAINFITKHIHNPIPLFFMITHMASSSSSFYHNLLDTFPIDALSIITSPDPVNRTAKRALKMQTQLIKKMGNQIFHDLGIHPKYPFAKLLPFRDALYMSKQLSNFFWYLTSYYTIAIEVPTVPLHTTIQLFQDRPDYRPACETQINTLTCLNTNNACPLKCNTIFLISLNCELIGNTPNFHPKLEVFTSGETPLREDSPVYRRLQKQLFLQNKIIPDKIWPSHPKMLHGKSFQKNTCYDSQGNLTTIIPILPQLLVILVHLLVPTPTIPPNLHQFSQLTITDDEEEDPPRFCTQPRPSCTRPTEDSTNE</sequence>
<evidence type="ECO:0000259" key="8">
    <source>
        <dbReference type="Pfam" id="PF17917"/>
    </source>
</evidence>
<dbReference type="AlphaFoldDB" id="A0AA88EBA9"/>
<dbReference type="SUPFAM" id="SSF56672">
    <property type="entry name" value="DNA/RNA polymerases"/>
    <property type="match status" value="1"/>
</dbReference>
<evidence type="ECO:0000256" key="7">
    <source>
        <dbReference type="SAM" id="MobiDB-lite"/>
    </source>
</evidence>
<organism evidence="9 11">
    <name type="scientific">Ficus carica</name>
    <name type="common">Common fig</name>
    <dbReference type="NCBI Taxonomy" id="3494"/>
    <lineage>
        <taxon>Eukaryota</taxon>
        <taxon>Viridiplantae</taxon>
        <taxon>Streptophyta</taxon>
        <taxon>Embryophyta</taxon>
        <taxon>Tracheophyta</taxon>
        <taxon>Spermatophyta</taxon>
        <taxon>Magnoliopsida</taxon>
        <taxon>eudicotyledons</taxon>
        <taxon>Gunneridae</taxon>
        <taxon>Pentapetalae</taxon>
        <taxon>rosids</taxon>
        <taxon>fabids</taxon>
        <taxon>Rosales</taxon>
        <taxon>Moraceae</taxon>
        <taxon>Ficeae</taxon>
        <taxon>Ficus</taxon>
    </lineage>
</organism>
<dbReference type="Proteomes" id="UP001187192">
    <property type="component" value="Unassembled WGS sequence"/>
</dbReference>
<feature type="region of interest" description="Disordered" evidence="7">
    <location>
        <begin position="401"/>
        <end position="428"/>
    </location>
</feature>
<dbReference type="InterPro" id="IPR041373">
    <property type="entry name" value="RT_RNaseH"/>
</dbReference>
<evidence type="ECO:0000256" key="1">
    <source>
        <dbReference type="ARBA" id="ARBA00022679"/>
    </source>
</evidence>
<proteinExistence type="predicted"/>
<evidence type="ECO:0000313" key="9">
    <source>
        <dbReference type="EMBL" id="GMN66644.1"/>
    </source>
</evidence>
<dbReference type="GO" id="GO:0004519">
    <property type="term" value="F:endonuclease activity"/>
    <property type="evidence" value="ECO:0007669"/>
    <property type="project" value="UniProtKB-KW"/>
</dbReference>
<dbReference type="CDD" id="cd09274">
    <property type="entry name" value="RNase_HI_RT_Ty3"/>
    <property type="match status" value="1"/>
</dbReference>
<dbReference type="GO" id="GO:0003964">
    <property type="term" value="F:RNA-directed DNA polymerase activity"/>
    <property type="evidence" value="ECO:0007669"/>
    <property type="project" value="UniProtKB-KW"/>
</dbReference>
<keyword evidence="5" id="KW-0378">Hydrolase</keyword>
<evidence type="ECO:0000313" key="11">
    <source>
        <dbReference type="Proteomes" id="UP001187192"/>
    </source>
</evidence>
<dbReference type="InterPro" id="IPR043502">
    <property type="entry name" value="DNA/RNA_pol_sf"/>
</dbReference>
<evidence type="ECO:0000256" key="4">
    <source>
        <dbReference type="ARBA" id="ARBA00022759"/>
    </source>
</evidence>
<keyword evidence="1" id="KW-0808">Transferase</keyword>